<dbReference type="SMART" id="SM00220">
    <property type="entry name" value="S_TKc"/>
    <property type="match status" value="1"/>
</dbReference>
<keyword evidence="4" id="KW-0418">Kinase</keyword>
<evidence type="ECO:0000256" key="5">
    <source>
        <dbReference type="ARBA" id="ARBA00022840"/>
    </source>
</evidence>
<dbReference type="PANTHER" id="PTHR24346">
    <property type="entry name" value="MAP/MICROTUBULE AFFINITY-REGULATING KINASE"/>
    <property type="match status" value="1"/>
</dbReference>
<dbReference type="Proteomes" id="UP000269396">
    <property type="component" value="Unassembled WGS sequence"/>
</dbReference>
<comment type="similarity">
    <text evidence="6">Belongs to the protein kinase superfamily. CAMK Ser/Thr protein kinase family. Smok subfamily.</text>
</comment>
<name>A0A183PT76_9TREM</name>
<protein>
    <recommendedName>
        <fullName evidence="7">Protein kinase domain-containing protein</fullName>
    </recommendedName>
</protein>
<dbReference type="GO" id="GO:0000226">
    <property type="term" value="P:microtubule cytoskeleton organization"/>
    <property type="evidence" value="ECO:0007669"/>
    <property type="project" value="TreeGrafter"/>
</dbReference>
<dbReference type="PROSITE" id="PS50011">
    <property type="entry name" value="PROTEIN_KINASE_DOM"/>
    <property type="match status" value="1"/>
</dbReference>
<evidence type="ECO:0000256" key="4">
    <source>
        <dbReference type="ARBA" id="ARBA00022777"/>
    </source>
</evidence>
<evidence type="ECO:0000256" key="2">
    <source>
        <dbReference type="ARBA" id="ARBA00022679"/>
    </source>
</evidence>
<evidence type="ECO:0000259" key="7">
    <source>
        <dbReference type="PROSITE" id="PS50011"/>
    </source>
</evidence>
<gene>
    <name evidence="8" type="ORF">SMTD_LOCUS17561</name>
</gene>
<dbReference type="STRING" id="31246.A0A183PT76"/>
<feature type="domain" description="Protein kinase" evidence="7">
    <location>
        <begin position="1"/>
        <end position="162"/>
    </location>
</feature>
<dbReference type="GO" id="GO:0005737">
    <property type="term" value="C:cytoplasm"/>
    <property type="evidence" value="ECO:0007669"/>
    <property type="project" value="TreeGrafter"/>
</dbReference>
<sequence>MFEYLLKHNRMNESDARGKFRQILSAVQYCHRKNIVHRDLKAENLLLDYQNNIKLADFGFANHFNATSLLDTFCGSPPYAAPELLNGEKYIGPEVDVWALGVILYLFISGSLPFEASNLKELHRRITQCDYRIPYFMSTKCELIIKRMLEIDPIKRSCLEVM</sequence>
<keyword evidence="2" id="KW-0808">Transferase</keyword>
<evidence type="ECO:0000256" key="3">
    <source>
        <dbReference type="ARBA" id="ARBA00022741"/>
    </source>
</evidence>
<dbReference type="EMBL" id="UZAL01038933">
    <property type="protein sequence ID" value="VDP74570.1"/>
    <property type="molecule type" value="Genomic_DNA"/>
</dbReference>
<dbReference type="InterPro" id="IPR011009">
    <property type="entry name" value="Kinase-like_dom_sf"/>
</dbReference>
<evidence type="ECO:0000256" key="6">
    <source>
        <dbReference type="ARBA" id="ARBA00038181"/>
    </source>
</evidence>
<dbReference type="InterPro" id="IPR008271">
    <property type="entry name" value="Ser/Thr_kinase_AS"/>
</dbReference>
<accession>A0A183PT76</accession>
<keyword evidence="5" id="KW-0067">ATP-binding</keyword>
<dbReference type="SUPFAM" id="SSF56112">
    <property type="entry name" value="Protein kinase-like (PK-like)"/>
    <property type="match status" value="1"/>
</dbReference>
<dbReference type="PROSITE" id="PS00108">
    <property type="entry name" value="PROTEIN_KINASE_ST"/>
    <property type="match status" value="1"/>
</dbReference>
<dbReference type="Gene3D" id="1.10.510.10">
    <property type="entry name" value="Transferase(Phosphotransferase) domain 1"/>
    <property type="match status" value="1"/>
</dbReference>
<dbReference type="GO" id="GO:0005524">
    <property type="term" value="F:ATP binding"/>
    <property type="evidence" value="ECO:0007669"/>
    <property type="project" value="UniProtKB-KW"/>
</dbReference>
<dbReference type="PANTHER" id="PTHR24346:SF82">
    <property type="entry name" value="KP78A-RELATED"/>
    <property type="match status" value="1"/>
</dbReference>
<dbReference type="InterPro" id="IPR000719">
    <property type="entry name" value="Prot_kinase_dom"/>
</dbReference>
<keyword evidence="1" id="KW-0723">Serine/threonine-protein kinase</keyword>
<evidence type="ECO:0000313" key="8">
    <source>
        <dbReference type="EMBL" id="VDP74570.1"/>
    </source>
</evidence>
<dbReference type="GO" id="GO:0050321">
    <property type="term" value="F:tau-protein kinase activity"/>
    <property type="evidence" value="ECO:0007669"/>
    <property type="project" value="TreeGrafter"/>
</dbReference>
<dbReference type="GO" id="GO:0035556">
    <property type="term" value="P:intracellular signal transduction"/>
    <property type="evidence" value="ECO:0007669"/>
    <property type="project" value="TreeGrafter"/>
</dbReference>
<keyword evidence="9" id="KW-1185">Reference proteome</keyword>
<dbReference type="AlphaFoldDB" id="A0A183PT76"/>
<dbReference type="Pfam" id="PF00069">
    <property type="entry name" value="Pkinase"/>
    <property type="match status" value="1"/>
</dbReference>
<proteinExistence type="inferred from homology"/>
<evidence type="ECO:0000256" key="1">
    <source>
        <dbReference type="ARBA" id="ARBA00022527"/>
    </source>
</evidence>
<reference evidence="8 9" key="1">
    <citation type="submission" date="2018-11" db="EMBL/GenBank/DDBJ databases">
        <authorList>
            <consortium name="Pathogen Informatics"/>
        </authorList>
    </citation>
    <scope>NUCLEOTIDE SEQUENCE [LARGE SCALE GENOMIC DNA]</scope>
    <source>
        <strain>Denwood</strain>
        <strain evidence="9">Zambia</strain>
    </source>
</reference>
<dbReference type="FunFam" id="1.10.510.10:FF:000002">
    <property type="entry name" value="Non-specific serine/threonine protein kinase"/>
    <property type="match status" value="1"/>
</dbReference>
<evidence type="ECO:0000313" key="9">
    <source>
        <dbReference type="Proteomes" id="UP000269396"/>
    </source>
</evidence>
<keyword evidence="3" id="KW-0547">Nucleotide-binding</keyword>
<organism evidence="8 9">
    <name type="scientific">Schistosoma mattheei</name>
    <dbReference type="NCBI Taxonomy" id="31246"/>
    <lineage>
        <taxon>Eukaryota</taxon>
        <taxon>Metazoa</taxon>
        <taxon>Spiralia</taxon>
        <taxon>Lophotrochozoa</taxon>
        <taxon>Platyhelminthes</taxon>
        <taxon>Trematoda</taxon>
        <taxon>Digenea</taxon>
        <taxon>Strigeidida</taxon>
        <taxon>Schistosomatoidea</taxon>
        <taxon>Schistosomatidae</taxon>
        <taxon>Schistosoma</taxon>
    </lineage>
</organism>